<proteinExistence type="inferred from homology"/>
<dbReference type="GO" id="GO:0046394">
    <property type="term" value="P:carboxylic acid biosynthetic process"/>
    <property type="evidence" value="ECO:0007669"/>
    <property type="project" value="UniProtKB-ARBA"/>
</dbReference>
<dbReference type="InterPro" id="IPR036038">
    <property type="entry name" value="Aminotransferase-like"/>
</dbReference>
<dbReference type="KEGG" id="acij:JS278_00633"/>
<comment type="similarity">
    <text evidence="1">Belongs to the class-IV pyridoxal-phosphate-dependent aminotransferase family.</text>
</comment>
<dbReference type="GO" id="GO:0047810">
    <property type="term" value="F:D-alanine-2-oxoglutarate aminotransferase activity"/>
    <property type="evidence" value="ECO:0007669"/>
    <property type="project" value="UniProtKB-EC"/>
</dbReference>
<accession>A0A344URC6</accession>
<dbReference type="InterPro" id="IPR043131">
    <property type="entry name" value="BCAT-like_N"/>
</dbReference>
<dbReference type="Gene3D" id="3.30.470.10">
    <property type="match status" value="1"/>
</dbReference>
<name>A0A344URC6_9ACTN</name>
<dbReference type="PANTHER" id="PTHR42743">
    <property type="entry name" value="AMINO-ACID AMINOTRANSFERASE"/>
    <property type="match status" value="1"/>
</dbReference>
<dbReference type="GO" id="GO:0005829">
    <property type="term" value="C:cytosol"/>
    <property type="evidence" value="ECO:0007669"/>
    <property type="project" value="TreeGrafter"/>
</dbReference>
<dbReference type="SUPFAM" id="SSF56752">
    <property type="entry name" value="D-aminoacid aminotransferase-like PLP-dependent enzymes"/>
    <property type="match status" value="1"/>
</dbReference>
<keyword evidence="2" id="KW-0808">Transferase</keyword>
<protein>
    <submittedName>
        <fullName evidence="2">D-alanine aminotransferase</fullName>
        <ecNumber evidence="2">2.6.1.21</ecNumber>
    </submittedName>
</protein>
<dbReference type="Proteomes" id="UP000251995">
    <property type="component" value="Chromosome"/>
</dbReference>
<dbReference type="Pfam" id="PF01063">
    <property type="entry name" value="Aminotran_4"/>
    <property type="match status" value="1"/>
</dbReference>
<sequence length="290" mass="30830">MKPLTLHLLDLSVPGGTITRHDPGEALIRVDDLGITRGDGIFEVAGVLHGVPLALEAHLARFARSARMMDLPEPDLDLWRRAVLAAATEMADQDALTAVKFIMTRGIEGADSAPTGWALGFLADDPAPAQADGLDVVLLDRGYRHDVADTSPWLLQGAKSLAYAVNKAALREAKRRGADDVIFLSSDGYVLEGPSSTLIARIDGTYITPPVTLGILPGTTQGDIFADLARRGVPSRVDTLSVNDLKTAAALWLCSSTRGAAPIRTLDGRTITVDHKATELLNADLDARKG</sequence>
<dbReference type="OrthoDB" id="9805628at2"/>
<evidence type="ECO:0000313" key="2">
    <source>
        <dbReference type="EMBL" id="AXE37824.1"/>
    </source>
</evidence>
<keyword evidence="3" id="KW-1185">Reference proteome</keyword>
<dbReference type="InterPro" id="IPR043132">
    <property type="entry name" value="BCAT-like_C"/>
</dbReference>
<dbReference type="AlphaFoldDB" id="A0A344URC6"/>
<reference evidence="2 3" key="1">
    <citation type="submission" date="2017-12" db="EMBL/GenBank/DDBJ databases">
        <title>The whole genome sequence of the Acidipropionibacterium virtanenii sp. nov. type strain JS278.</title>
        <authorList>
            <person name="Laine P."/>
            <person name="Deptula P."/>
            <person name="Varmanen P."/>
            <person name="Auvinen P."/>
        </authorList>
    </citation>
    <scope>NUCLEOTIDE SEQUENCE [LARGE SCALE GENOMIC DNA]</scope>
    <source>
        <strain evidence="2 3">JS278</strain>
    </source>
</reference>
<dbReference type="InterPro" id="IPR050571">
    <property type="entry name" value="Class-IV_PLP-Dep_Aminotrnsfr"/>
</dbReference>
<dbReference type="EC" id="2.6.1.21" evidence="2"/>
<dbReference type="InterPro" id="IPR001544">
    <property type="entry name" value="Aminotrans_IV"/>
</dbReference>
<organism evidence="2 3">
    <name type="scientific">Acidipropionibacterium virtanenii</name>
    <dbReference type="NCBI Taxonomy" id="2057246"/>
    <lineage>
        <taxon>Bacteria</taxon>
        <taxon>Bacillati</taxon>
        <taxon>Actinomycetota</taxon>
        <taxon>Actinomycetes</taxon>
        <taxon>Propionibacteriales</taxon>
        <taxon>Propionibacteriaceae</taxon>
        <taxon>Acidipropionibacterium</taxon>
    </lineage>
</organism>
<keyword evidence="2" id="KW-0032">Aminotransferase</keyword>
<evidence type="ECO:0000256" key="1">
    <source>
        <dbReference type="ARBA" id="ARBA00009320"/>
    </source>
</evidence>
<dbReference type="RefSeq" id="WP_114043931.1">
    <property type="nucleotide sequence ID" value="NZ_CP025198.1"/>
</dbReference>
<evidence type="ECO:0000313" key="3">
    <source>
        <dbReference type="Proteomes" id="UP000251995"/>
    </source>
</evidence>
<dbReference type="Gene3D" id="3.20.10.10">
    <property type="entry name" value="D-amino Acid Aminotransferase, subunit A, domain 2"/>
    <property type="match status" value="1"/>
</dbReference>
<gene>
    <name evidence="2" type="primary">dat_2</name>
    <name evidence="2" type="ORF">JS278_00633</name>
</gene>
<dbReference type="EMBL" id="CP025198">
    <property type="protein sequence ID" value="AXE37824.1"/>
    <property type="molecule type" value="Genomic_DNA"/>
</dbReference>
<dbReference type="PANTHER" id="PTHR42743:SF11">
    <property type="entry name" value="AMINODEOXYCHORISMATE LYASE"/>
    <property type="match status" value="1"/>
</dbReference>